<sequence>MAIAHCLRVSVDFDFHGAAKTPALMYRHDFRPFLSLRSIAQSAQLKTALGADWGLKLPAGDGMTGRPRYLTARPEVEWDVAPDCRATCESGMAGDALSDLLKTVRLTGATFFDIEAQDPWAVCSPAPASILPRILPGADHLISYHVLTEGRCFARIIGKEAIPVEAGEVVVFTHSDPHIMSSTPDLRADPPTADVLQIAAASQTPFPINYVKDGSLSARLVCGYLACHALPFNPLLEALPPVIKAGDVKGDGGWLGQFIRLAVSEVAEKRAGSETVLTKLSELMFVDVLRRYVESLPPQQTGWLAGLRDPHLSKALALIHDRPAHNWTVEALAKESALSRTVLAERFTKVVGMPPMHYLAKWRMQIASELLSAGNSNVASIAAEIGYESEAAFSRAFKKMIGVPPSAWRLGVRAIPGKA</sequence>
<dbReference type="GO" id="GO:0043565">
    <property type="term" value="F:sequence-specific DNA binding"/>
    <property type="evidence" value="ECO:0007669"/>
    <property type="project" value="InterPro"/>
</dbReference>
<dbReference type="PRINTS" id="PR00032">
    <property type="entry name" value="HTHARAC"/>
</dbReference>
<name>A0A330GT78_9HYPH</name>
<dbReference type="InterPro" id="IPR018062">
    <property type="entry name" value="HTH_AraC-typ_CS"/>
</dbReference>
<dbReference type="OrthoDB" id="9802263at2"/>
<dbReference type="AlphaFoldDB" id="A0A330GT78"/>
<dbReference type="GO" id="GO:0003700">
    <property type="term" value="F:DNA-binding transcription factor activity"/>
    <property type="evidence" value="ECO:0007669"/>
    <property type="project" value="InterPro"/>
</dbReference>
<evidence type="ECO:0000256" key="1">
    <source>
        <dbReference type="ARBA" id="ARBA00023015"/>
    </source>
</evidence>
<evidence type="ECO:0000313" key="6">
    <source>
        <dbReference type="Proteomes" id="UP000251956"/>
    </source>
</evidence>
<dbReference type="EMBL" id="QMBQ01000010">
    <property type="protein sequence ID" value="RAZ72540.1"/>
    <property type="molecule type" value="Genomic_DNA"/>
</dbReference>
<protein>
    <submittedName>
        <fullName evidence="5">AraC family transcriptional regulator</fullName>
    </submittedName>
</protein>
<feature type="domain" description="HTH araC/xylS-type" evidence="4">
    <location>
        <begin position="313"/>
        <end position="411"/>
    </location>
</feature>
<evidence type="ECO:0000256" key="3">
    <source>
        <dbReference type="ARBA" id="ARBA00023163"/>
    </source>
</evidence>
<dbReference type="SMART" id="SM00342">
    <property type="entry name" value="HTH_ARAC"/>
    <property type="match status" value="1"/>
</dbReference>
<evidence type="ECO:0000313" key="5">
    <source>
        <dbReference type="EMBL" id="RAZ72540.1"/>
    </source>
</evidence>
<dbReference type="Pfam" id="PF12852">
    <property type="entry name" value="Cupin_6"/>
    <property type="match status" value="1"/>
</dbReference>
<dbReference type="SUPFAM" id="SSF46689">
    <property type="entry name" value="Homeodomain-like"/>
    <property type="match status" value="2"/>
</dbReference>
<evidence type="ECO:0000256" key="2">
    <source>
        <dbReference type="ARBA" id="ARBA00023125"/>
    </source>
</evidence>
<dbReference type="Pfam" id="PF12833">
    <property type="entry name" value="HTH_18"/>
    <property type="match status" value="1"/>
</dbReference>
<gene>
    <name evidence="5" type="ORF">DPM35_27490</name>
</gene>
<evidence type="ECO:0000259" key="4">
    <source>
        <dbReference type="PROSITE" id="PS01124"/>
    </source>
</evidence>
<dbReference type="PROSITE" id="PS00041">
    <property type="entry name" value="HTH_ARAC_FAMILY_1"/>
    <property type="match status" value="1"/>
</dbReference>
<dbReference type="InterPro" id="IPR018060">
    <property type="entry name" value="HTH_AraC"/>
</dbReference>
<dbReference type="Proteomes" id="UP000251956">
    <property type="component" value="Unassembled WGS sequence"/>
</dbReference>
<comment type="caution">
    <text evidence="5">The sequence shown here is derived from an EMBL/GenBank/DDBJ whole genome shotgun (WGS) entry which is preliminary data.</text>
</comment>
<dbReference type="PANTHER" id="PTHR46796:SF7">
    <property type="entry name" value="ARAC FAMILY TRANSCRIPTIONAL REGULATOR"/>
    <property type="match status" value="1"/>
</dbReference>
<keyword evidence="6" id="KW-1185">Reference proteome</keyword>
<accession>A0A330GT78</accession>
<proteinExistence type="predicted"/>
<reference evidence="5 6" key="1">
    <citation type="submission" date="2018-07" db="EMBL/GenBank/DDBJ databases">
        <title>Diversity of Mesorhizobium strains in Brazil.</title>
        <authorList>
            <person name="Helene L.C.F."/>
            <person name="Dall'Agnol R."/>
            <person name="Delamuta J.R.M."/>
            <person name="Hungria M."/>
        </authorList>
    </citation>
    <scope>NUCLEOTIDE SEQUENCE [LARGE SCALE GENOMIC DNA]</scope>
    <source>
        <strain evidence="5 6">CNPSo 3140</strain>
    </source>
</reference>
<dbReference type="InterPro" id="IPR020449">
    <property type="entry name" value="Tscrpt_reg_AraC-type_HTH"/>
</dbReference>
<dbReference type="PANTHER" id="PTHR46796">
    <property type="entry name" value="HTH-TYPE TRANSCRIPTIONAL ACTIVATOR RHAS-RELATED"/>
    <property type="match status" value="1"/>
</dbReference>
<dbReference type="InterPro" id="IPR050204">
    <property type="entry name" value="AraC_XylS_family_regulators"/>
</dbReference>
<dbReference type="PROSITE" id="PS01124">
    <property type="entry name" value="HTH_ARAC_FAMILY_2"/>
    <property type="match status" value="1"/>
</dbReference>
<dbReference type="Gene3D" id="1.10.10.60">
    <property type="entry name" value="Homeodomain-like"/>
    <property type="match status" value="2"/>
</dbReference>
<keyword evidence="2" id="KW-0238">DNA-binding</keyword>
<organism evidence="5 6">
    <name type="scientific">Mesorhizobium atlanticum</name>
    <dbReference type="NCBI Taxonomy" id="2233532"/>
    <lineage>
        <taxon>Bacteria</taxon>
        <taxon>Pseudomonadati</taxon>
        <taxon>Pseudomonadota</taxon>
        <taxon>Alphaproteobacteria</taxon>
        <taxon>Hyphomicrobiales</taxon>
        <taxon>Phyllobacteriaceae</taxon>
        <taxon>Mesorhizobium</taxon>
    </lineage>
</organism>
<keyword evidence="1" id="KW-0805">Transcription regulation</keyword>
<dbReference type="InterPro" id="IPR032783">
    <property type="entry name" value="AraC_lig"/>
</dbReference>
<keyword evidence="3" id="KW-0804">Transcription</keyword>
<dbReference type="InterPro" id="IPR009057">
    <property type="entry name" value="Homeodomain-like_sf"/>
</dbReference>